<evidence type="ECO:0000256" key="2">
    <source>
        <dbReference type="PROSITE-ProRule" id="PRU00708"/>
    </source>
</evidence>
<feature type="repeat" description="PPR" evidence="2">
    <location>
        <begin position="22"/>
        <end position="56"/>
    </location>
</feature>
<dbReference type="OMA" id="GACHTSS"/>
<organism evidence="3 4">
    <name type="scientific">Quercus lobata</name>
    <name type="common">Valley oak</name>
    <dbReference type="NCBI Taxonomy" id="97700"/>
    <lineage>
        <taxon>Eukaryota</taxon>
        <taxon>Viridiplantae</taxon>
        <taxon>Streptophyta</taxon>
        <taxon>Embryophyta</taxon>
        <taxon>Tracheophyta</taxon>
        <taxon>Spermatophyta</taxon>
        <taxon>Magnoliopsida</taxon>
        <taxon>eudicotyledons</taxon>
        <taxon>Gunneridae</taxon>
        <taxon>Pentapetalae</taxon>
        <taxon>rosids</taxon>
        <taxon>fabids</taxon>
        <taxon>Fagales</taxon>
        <taxon>Fagaceae</taxon>
        <taxon>Quercus</taxon>
    </lineage>
</organism>
<dbReference type="GO" id="GO:0009451">
    <property type="term" value="P:RNA modification"/>
    <property type="evidence" value="ECO:0007669"/>
    <property type="project" value="InterPro"/>
</dbReference>
<evidence type="ECO:0008006" key="5">
    <source>
        <dbReference type="Google" id="ProtNLM"/>
    </source>
</evidence>
<evidence type="ECO:0000256" key="1">
    <source>
        <dbReference type="ARBA" id="ARBA00022737"/>
    </source>
</evidence>
<dbReference type="PANTHER" id="PTHR47926:SF484">
    <property type="entry name" value="PENTATRICOPEPTIDE REPEAT-CONTAINING PROTEIN"/>
    <property type="match status" value="1"/>
</dbReference>
<dbReference type="AlphaFoldDB" id="A0A7N2RAW2"/>
<reference evidence="3 4" key="1">
    <citation type="journal article" date="2016" name="G3 (Bethesda)">
        <title>First Draft Assembly and Annotation of the Genome of a California Endemic Oak Quercus lobata Nee (Fagaceae).</title>
        <authorList>
            <person name="Sork V.L."/>
            <person name="Fitz-Gibbon S.T."/>
            <person name="Puiu D."/>
            <person name="Crepeau M."/>
            <person name="Gugger P.F."/>
            <person name="Sherman R."/>
            <person name="Stevens K."/>
            <person name="Langley C.H."/>
            <person name="Pellegrini M."/>
            <person name="Salzberg S.L."/>
        </authorList>
    </citation>
    <scope>NUCLEOTIDE SEQUENCE [LARGE SCALE GENOMIC DNA]</scope>
    <source>
        <strain evidence="3 4">cv. SW786</strain>
    </source>
</reference>
<dbReference type="Gene3D" id="1.25.40.10">
    <property type="entry name" value="Tetratricopeptide repeat domain"/>
    <property type="match status" value="1"/>
</dbReference>
<name>A0A7N2RAW2_QUELO</name>
<dbReference type="Pfam" id="PF13041">
    <property type="entry name" value="PPR_2"/>
    <property type="match status" value="1"/>
</dbReference>
<dbReference type="PROSITE" id="PS51375">
    <property type="entry name" value="PPR"/>
    <property type="match status" value="2"/>
</dbReference>
<keyword evidence="1" id="KW-0677">Repeat</keyword>
<dbReference type="FunFam" id="1.25.40.10:FF:000031">
    <property type="entry name" value="Pentatricopeptide repeat-containing protein mitochondrial"/>
    <property type="match status" value="1"/>
</dbReference>
<evidence type="ECO:0000313" key="4">
    <source>
        <dbReference type="Proteomes" id="UP000594261"/>
    </source>
</evidence>
<dbReference type="InterPro" id="IPR011990">
    <property type="entry name" value="TPR-like_helical_dom_sf"/>
</dbReference>
<dbReference type="GO" id="GO:0003723">
    <property type="term" value="F:RNA binding"/>
    <property type="evidence" value="ECO:0007669"/>
    <property type="project" value="InterPro"/>
</dbReference>
<evidence type="ECO:0000313" key="3">
    <source>
        <dbReference type="EnsemblPlants" id="QL09p028766:mrna"/>
    </source>
</evidence>
<dbReference type="InterPro" id="IPR002885">
    <property type="entry name" value="PPR_rpt"/>
</dbReference>
<dbReference type="EMBL" id="LRBV02000009">
    <property type="status" value="NOT_ANNOTATED_CDS"/>
    <property type="molecule type" value="Genomic_DNA"/>
</dbReference>
<keyword evidence="4" id="KW-1185">Reference proteome</keyword>
<protein>
    <recommendedName>
        <fullName evidence="5">Pentatricopeptide repeat-containing protein</fullName>
    </recommendedName>
</protein>
<reference evidence="3" key="2">
    <citation type="submission" date="2021-01" db="UniProtKB">
        <authorList>
            <consortium name="EnsemblPlants"/>
        </authorList>
    </citation>
    <scope>IDENTIFICATION</scope>
</reference>
<proteinExistence type="predicted"/>
<sequence length="135" mass="15214">MYAKCGDLINARLVFERMTERNTTCWNAIISGFATHGRCKEALEFFDIMESSNKRLDDTTFLSILSACAHGGFMNEGIEIFSKMEKYGLEASVRHYGCLVDLLRYAGSLLDSSGLGYDRKDSERGHTKCEHGDCY</sequence>
<dbReference type="InParanoid" id="A0A7N2RAW2"/>
<dbReference type="Proteomes" id="UP000594261">
    <property type="component" value="Chromosome 9"/>
</dbReference>
<accession>A0A7N2RAW2</accession>
<dbReference type="PANTHER" id="PTHR47926">
    <property type="entry name" value="PENTATRICOPEPTIDE REPEAT-CONTAINING PROTEIN"/>
    <property type="match status" value="1"/>
</dbReference>
<dbReference type="EnsemblPlants" id="QL09p028766:mrna">
    <property type="protein sequence ID" value="QL09p028766:mrna"/>
    <property type="gene ID" value="QL09p028766"/>
</dbReference>
<dbReference type="NCBIfam" id="TIGR00756">
    <property type="entry name" value="PPR"/>
    <property type="match status" value="2"/>
</dbReference>
<dbReference type="Gramene" id="QL09p028766:mrna">
    <property type="protein sequence ID" value="QL09p028766:mrna"/>
    <property type="gene ID" value="QL09p028766"/>
</dbReference>
<feature type="repeat" description="PPR" evidence="2">
    <location>
        <begin position="57"/>
        <end position="91"/>
    </location>
</feature>
<dbReference type="InterPro" id="IPR046960">
    <property type="entry name" value="PPR_At4g14850-like_plant"/>
</dbReference>